<dbReference type="AlphaFoldDB" id="A0A4R6DMD6"/>
<reference evidence="1 2" key="1">
    <citation type="submission" date="2019-03" db="EMBL/GenBank/DDBJ databases">
        <title>Genomic analyses of the natural microbiome of Caenorhabditis elegans.</title>
        <authorList>
            <person name="Samuel B."/>
        </authorList>
    </citation>
    <scope>NUCLEOTIDE SEQUENCE [LARGE SCALE GENOMIC DNA]</scope>
    <source>
        <strain evidence="1 2">JUb65</strain>
    </source>
</reference>
<evidence type="ECO:0000313" key="1">
    <source>
        <dbReference type="EMBL" id="TDN45943.1"/>
    </source>
</evidence>
<proteinExistence type="predicted"/>
<evidence type="ECO:0000313" key="2">
    <source>
        <dbReference type="Proteomes" id="UP000295764"/>
    </source>
</evidence>
<comment type="caution">
    <text evidence="1">The sequence shown here is derived from an EMBL/GenBank/DDBJ whole genome shotgun (WGS) entry which is preliminary data.</text>
</comment>
<gene>
    <name evidence="1" type="ORF">EDF64_102361</name>
</gene>
<name>A0A4R6DMD6_9MICO</name>
<dbReference type="EMBL" id="SNVW01000002">
    <property type="protein sequence ID" value="TDN45943.1"/>
    <property type="molecule type" value="Genomic_DNA"/>
</dbReference>
<sequence length="205" mass="21527">MTEPDPVRLDSLEPDDLDGHTIDELADYLDAGMLPADPSIDESAACQNALAAIVRLRHSSLGSLEEAAANEAPADESWISGVLANISIEARSGRDVPLRPEAPTERPVMTEGAIRSLVRSVGDGVPDALIARCRLEGDVVELGAPVRVVVEIAVRAGAAIPAVASEVREAVAAVLATQTDLLVDSVDVVVRDLLPPTTDDEEDRA</sequence>
<dbReference type="Proteomes" id="UP000295764">
    <property type="component" value="Unassembled WGS sequence"/>
</dbReference>
<dbReference type="RefSeq" id="WP_166645597.1">
    <property type="nucleotide sequence ID" value="NZ_SNVW01000002.1"/>
</dbReference>
<organism evidence="1 2">
    <name type="scientific">Curtobacterium flaccumfaciens</name>
    <dbReference type="NCBI Taxonomy" id="2035"/>
    <lineage>
        <taxon>Bacteria</taxon>
        <taxon>Bacillati</taxon>
        <taxon>Actinomycetota</taxon>
        <taxon>Actinomycetes</taxon>
        <taxon>Micrococcales</taxon>
        <taxon>Microbacteriaceae</taxon>
        <taxon>Curtobacterium</taxon>
    </lineage>
</organism>
<accession>A0A4R6DMD6</accession>
<protein>
    <submittedName>
        <fullName evidence="1">Cell envelope-related Asp23 family protein</fullName>
    </submittedName>
</protein>